<evidence type="ECO:0000256" key="9">
    <source>
        <dbReference type="PROSITE-ProRule" id="PRU01240"/>
    </source>
</evidence>
<organism evidence="16 17">
    <name type="scientific">Hordeum vulgare subsp. vulgare</name>
    <name type="common">Domesticated barley</name>
    <dbReference type="NCBI Taxonomy" id="112509"/>
    <lineage>
        <taxon>Eukaryota</taxon>
        <taxon>Viridiplantae</taxon>
        <taxon>Streptophyta</taxon>
        <taxon>Embryophyta</taxon>
        <taxon>Tracheophyta</taxon>
        <taxon>Spermatophyta</taxon>
        <taxon>Magnoliopsida</taxon>
        <taxon>Liliopsida</taxon>
        <taxon>Poales</taxon>
        <taxon>Poaceae</taxon>
        <taxon>BOP clade</taxon>
        <taxon>Pooideae</taxon>
        <taxon>Triticodae</taxon>
        <taxon>Triticeae</taxon>
        <taxon>Hordeinae</taxon>
        <taxon>Hordeum</taxon>
    </lineage>
</organism>
<evidence type="ECO:0000256" key="6">
    <source>
        <dbReference type="ARBA" id="ARBA00022825"/>
    </source>
</evidence>
<evidence type="ECO:0000256" key="7">
    <source>
        <dbReference type="ARBA" id="ARBA00023180"/>
    </source>
</evidence>
<dbReference type="Pfam" id="PF02225">
    <property type="entry name" value="PA"/>
    <property type="match status" value="1"/>
</dbReference>
<dbReference type="Gene3D" id="3.30.70.80">
    <property type="entry name" value="Peptidase S8 propeptide/proteinase inhibitor I9"/>
    <property type="match status" value="1"/>
</dbReference>
<evidence type="ECO:0000256" key="1">
    <source>
        <dbReference type="ARBA" id="ARBA00004613"/>
    </source>
</evidence>
<evidence type="ECO:0000256" key="8">
    <source>
        <dbReference type="PIRSR" id="PIRSR615500-1"/>
    </source>
</evidence>
<dbReference type="KEGG" id="hvg:123430996"/>
<dbReference type="InterPro" id="IPR036852">
    <property type="entry name" value="Peptidase_S8/S53_dom_sf"/>
</dbReference>
<dbReference type="FunFam" id="3.50.30.30:FF:000005">
    <property type="entry name" value="subtilisin-like protease SBT1.5"/>
    <property type="match status" value="1"/>
</dbReference>
<dbReference type="Gramene" id="HORVU.MOREX.r3.2HG0203020.1">
    <property type="protein sequence ID" value="HORVU.MOREX.r3.2HG0203020.1.CDS1"/>
    <property type="gene ID" value="HORVU.MOREX.r3.2HG0203020"/>
</dbReference>
<comment type="subcellular location">
    <subcellularLocation>
        <location evidence="1">Secreted</location>
    </subcellularLocation>
</comment>
<comment type="similarity">
    <text evidence="2 9">Belongs to the peptidase S8 family.</text>
</comment>
<evidence type="ECO:0000256" key="10">
    <source>
        <dbReference type="SAM" id="MobiDB-lite"/>
    </source>
</evidence>
<keyword evidence="7" id="KW-0325">Glycoprotein</keyword>
<dbReference type="InterPro" id="IPR000209">
    <property type="entry name" value="Peptidase_S8/S53_dom"/>
</dbReference>
<gene>
    <name evidence="16" type="primary">LOC123430996</name>
</gene>
<dbReference type="GeneID" id="123430996"/>
<keyword evidence="6 9" id="KW-0720">Serine protease</keyword>
<dbReference type="SUPFAM" id="SSF52743">
    <property type="entry name" value="Subtilisin-like"/>
    <property type="match status" value="1"/>
</dbReference>
<feature type="signal peptide" evidence="11">
    <location>
        <begin position="1"/>
        <end position="23"/>
    </location>
</feature>
<dbReference type="GO" id="GO:0006508">
    <property type="term" value="P:proteolysis"/>
    <property type="evidence" value="ECO:0007669"/>
    <property type="project" value="UniProtKB-KW"/>
</dbReference>
<dbReference type="PROSITE" id="PS00136">
    <property type="entry name" value="SUBTILASE_ASP"/>
    <property type="match status" value="1"/>
</dbReference>
<dbReference type="Pfam" id="PF17766">
    <property type="entry name" value="fn3_6"/>
    <property type="match status" value="1"/>
</dbReference>
<evidence type="ECO:0000256" key="5">
    <source>
        <dbReference type="ARBA" id="ARBA00022801"/>
    </source>
</evidence>
<name>A0A8I6WIV5_HORVV</name>
<dbReference type="OrthoDB" id="206201at2759"/>
<feature type="active site" description="Charge relay system" evidence="8 9">
    <location>
        <position position="136"/>
    </location>
</feature>
<dbReference type="InterPro" id="IPR034197">
    <property type="entry name" value="Peptidases_S8_3"/>
</dbReference>
<evidence type="ECO:0000313" key="16">
    <source>
        <dbReference type="EnsemblPlants" id="HORVU.MOREX.r3.2HG0203020.1.CDS1"/>
    </source>
</evidence>
<evidence type="ECO:0000259" key="13">
    <source>
        <dbReference type="Pfam" id="PF02225"/>
    </source>
</evidence>
<dbReference type="GO" id="GO:0004252">
    <property type="term" value="F:serine-type endopeptidase activity"/>
    <property type="evidence" value="ECO:0000318"/>
    <property type="project" value="GO_Central"/>
</dbReference>
<dbReference type="InterPro" id="IPR010259">
    <property type="entry name" value="S8pro/Inhibitor_I9"/>
</dbReference>
<feature type="chain" id="PRO_5035205423" description="Subtilisin-like protease" evidence="11">
    <location>
        <begin position="24"/>
        <end position="748"/>
    </location>
</feature>
<dbReference type="PANTHER" id="PTHR10795">
    <property type="entry name" value="PROPROTEIN CONVERTASE SUBTILISIN/KEXIN"/>
    <property type="match status" value="1"/>
</dbReference>
<evidence type="ECO:0000256" key="2">
    <source>
        <dbReference type="ARBA" id="ARBA00011073"/>
    </source>
</evidence>
<dbReference type="InterPro" id="IPR041469">
    <property type="entry name" value="Subtilisin-like_FN3"/>
</dbReference>
<dbReference type="InterPro" id="IPR015500">
    <property type="entry name" value="Peptidase_S8_subtilisin-rel"/>
</dbReference>
<feature type="active site" description="Charge relay system" evidence="8 9">
    <location>
        <position position="198"/>
    </location>
</feature>
<evidence type="ECO:0000259" key="14">
    <source>
        <dbReference type="Pfam" id="PF05922"/>
    </source>
</evidence>
<keyword evidence="4 11" id="KW-0732">Signal</keyword>
<dbReference type="EnsemblPlants" id="HORVU.MOREX.r3.2HG0203020.1">
    <property type="protein sequence ID" value="HORVU.MOREX.r3.2HG0203020.1.CDS1"/>
    <property type="gene ID" value="HORVU.MOREX.r3.2HG0203020"/>
</dbReference>
<dbReference type="AlphaFoldDB" id="A0A8I6WIV5"/>
<dbReference type="InterPro" id="IPR037045">
    <property type="entry name" value="S8pro/Inhibitor_I9_sf"/>
</dbReference>
<evidence type="ECO:0000313" key="17">
    <source>
        <dbReference type="Proteomes" id="UP000011116"/>
    </source>
</evidence>
<keyword evidence="17" id="KW-1185">Reference proteome</keyword>
<feature type="domain" description="Peptidase S8/S53" evidence="12">
    <location>
        <begin position="127"/>
        <end position="567"/>
    </location>
</feature>
<evidence type="ECO:0008006" key="18">
    <source>
        <dbReference type="Google" id="ProtNLM"/>
    </source>
</evidence>
<keyword evidence="3 9" id="KW-0645">Protease</keyword>
<dbReference type="Pfam" id="PF00082">
    <property type="entry name" value="Peptidase_S8"/>
    <property type="match status" value="1"/>
</dbReference>
<protein>
    <recommendedName>
        <fullName evidence="18">Subtilisin-like protease</fullName>
    </recommendedName>
</protein>
<dbReference type="GO" id="GO:0005576">
    <property type="term" value="C:extracellular region"/>
    <property type="evidence" value="ECO:0000318"/>
    <property type="project" value="GO_Central"/>
</dbReference>
<dbReference type="InterPro" id="IPR023827">
    <property type="entry name" value="Peptidase_S8_Asp-AS"/>
</dbReference>
<keyword evidence="5 9" id="KW-0378">Hydrolase</keyword>
<dbReference type="CDD" id="cd02120">
    <property type="entry name" value="PA_subtilisin_like"/>
    <property type="match status" value="1"/>
</dbReference>
<dbReference type="Gene3D" id="3.40.50.200">
    <property type="entry name" value="Peptidase S8/S53 domain"/>
    <property type="match status" value="1"/>
</dbReference>
<evidence type="ECO:0000259" key="12">
    <source>
        <dbReference type="Pfam" id="PF00082"/>
    </source>
</evidence>
<dbReference type="PROSITE" id="PS51892">
    <property type="entry name" value="SUBTILASE"/>
    <property type="match status" value="1"/>
</dbReference>
<dbReference type="InterPro" id="IPR003137">
    <property type="entry name" value="PA_domain"/>
</dbReference>
<reference evidence="16" key="2">
    <citation type="submission" date="2020-10" db="EMBL/GenBank/DDBJ databases">
        <authorList>
            <person name="Scholz U."/>
            <person name="Mascher M."/>
            <person name="Fiebig A."/>
        </authorList>
    </citation>
    <scope>NUCLEOTIDE SEQUENCE [LARGE SCALE GENOMIC DNA]</scope>
    <source>
        <strain evidence="16">cv. Morex</strain>
    </source>
</reference>
<dbReference type="Pfam" id="PF05922">
    <property type="entry name" value="Inhibitor_I9"/>
    <property type="match status" value="1"/>
</dbReference>
<dbReference type="Gene3D" id="2.60.40.2310">
    <property type="match status" value="1"/>
</dbReference>
<evidence type="ECO:0000256" key="4">
    <source>
        <dbReference type="ARBA" id="ARBA00022729"/>
    </source>
</evidence>
<dbReference type="InterPro" id="IPR045051">
    <property type="entry name" value="SBT"/>
</dbReference>
<proteinExistence type="inferred from homology"/>
<reference evidence="17" key="1">
    <citation type="journal article" date="2012" name="Nature">
        <title>A physical, genetic and functional sequence assembly of the barley genome.</title>
        <authorList>
            <consortium name="The International Barley Genome Sequencing Consortium"/>
            <person name="Mayer K.F."/>
            <person name="Waugh R."/>
            <person name="Brown J.W."/>
            <person name="Schulman A."/>
            <person name="Langridge P."/>
            <person name="Platzer M."/>
            <person name="Fincher G.B."/>
            <person name="Muehlbauer G.J."/>
            <person name="Sato K."/>
            <person name="Close T.J."/>
            <person name="Wise R.P."/>
            <person name="Stein N."/>
        </authorList>
    </citation>
    <scope>NUCLEOTIDE SEQUENCE [LARGE SCALE GENOMIC DNA]</scope>
    <source>
        <strain evidence="17">cv. Morex</strain>
    </source>
</reference>
<feature type="domain" description="Subtilisin-like protease fibronectin type-III" evidence="15">
    <location>
        <begin position="643"/>
        <end position="742"/>
    </location>
</feature>
<feature type="domain" description="PA" evidence="13">
    <location>
        <begin position="354"/>
        <end position="443"/>
    </location>
</feature>
<dbReference type="PRINTS" id="PR00723">
    <property type="entry name" value="SUBTILISIN"/>
</dbReference>
<evidence type="ECO:0000259" key="15">
    <source>
        <dbReference type="Pfam" id="PF17766"/>
    </source>
</evidence>
<dbReference type="RefSeq" id="XP_044970756.1">
    <property type="nucleotide sequence ID" value="XM_045114821.1"/>
</dbReference>
<dbReference type="FunFam" id="3.40.50.200:FF:000006">
    <property type="entry name" value="Subtilisin-like protease SBT1.5"/>
    <property type="match status" value="1"/>
</dbReference>
<evidence type="ECO:0000256" key="3">
    <source>
        <dbReference type="ARBA" id="ARBA00022670"/>
    </source>
</evidence>
<dbReference type="Gene3D" id="3.50.30.30">
    <property type="match status" value="1"/>
</dbReference>
<dbReference type="Proteomes" id="UP000011116">
    <property type="component" value="Chromosome 2H"/>
</dbReference>
<dbReference type="CDD" id="cd04852">
    <property type="entry name" value="Peptidases_S8_3"/>
    <property type="match status" value="1"/>
</dbReference>
<dbReference type="SMR" id="A0A8I6WIV5"/>
<sequence length="748" mass="78594">MGSIKLFSLLPFLLFALVATGDAGDELGTYVVHVQPKENHVFGTTDDRKEWHQSFLPDNGRLLHSYHHVASGFAARLTRRELDAVSAMPGFVAAVPDVIYRLQTTHTPRFLGLDTALGVRNPSVGSGDGVIIGVLDTGVFPNHPSFSGEGMPPPPAKWKGRCDFNASSCNNKLIGARSFISDGNGATPGGPPTDEEGHGTHTSSTAAGAVVAGAQVLGQANGTASGMAPRAHLAMYKVCSEDGCASVDILAGIDAAVSDGCDVISMSLGGESVPFYQDSIAVGTFAAAEKGIFVSMAAGNSGPNYTTLSNEAPWMLTVAASTMDRLISAQVTFGDNLSFVGESVYQPDNLTWIEASLVYAGASSTPFAQFCGNGSLDGFNVKNRIVLCDRGGNVGRVDKGAEVLRAGGAGMVLTNQFIDGYSLLADAHVLPASHVSYAAGLEIKNYINSTANPMLKIVFRGTVLGTSPAPAITSFSSRGPSTQNLDILKPDITGPGVSVLAAWPFQVGPPSWVPPMPTAPTFNIISGTSMSTPHLAGIAALIKSKHPDWSPAAIKSAIMTTADVTDRSGTPIVNEQHKAADFFAMGAGHVNPDKAMDPGLVYDTATGDYIGFLCSMYTDQEVSVIARQSVNCSTVEKIPQRMLNYPSISVSFVPDWSPLAPVIVERTVKHVGNATAMYQVQVDMPAGSGVNVTVTPSVLWFSDVMPLQKFRVLVFPLNASTTAVQGAIRWVSDTHTVRSPISAMFPSH</sequence>
<feature type="active site" description="Charge relay system" evidence="8 9">
    <location>
        <position position="529"/>
    </location>
</feature>
<feature type="region of interest" description="Disordered" evidence="10">
    <location>
        <begin position="180"/>
        <end position="204"/>
    </location>
</feature>
<dbReference type="Gramene" id="HORVU.MOREX.r2.2HG0168840.1">
    <property type="protein sequence ID" value="HORVU.MOREX.r2.2HG0168840.1.CDS.1"/>
    <property type="gene ID" value="HORVU.MOREX.r2.2HG0168840"/>
</dbReference>
<accession>A0A8I6WIV5</accession>
<reference evidence="16" key="3">
    <citation type="submission" date="2022-01" db="UniProtKB">
        <authorList>
            <consortium name="EnsemblPlants"/>
        </authorList>
    </citation>
    <scope>IDENTIFICATION</scope>
    <source>
        <strain evidence="16">subsp. vulgare</strain>
    </source>
</reference>
<evidence type="ECO:0000256" key="11">
    <source>
        <dbReference type="SAM" id="SignalP"/>
    </source>
</evidence>
<feature type="domain" description="Inhibitor I9" evidence="14">
    <location>
        <begin position="29"/>
        <end position="103"/>
    </location>
</feature>